<comment type="caution">
    <text evidence="1">The sequence shown here is derived from an EMBL/GenBank/DDBJ whole genome shotgun (WGS) entry which is preliminary data.</text>
</comment>
<proteinExistence type="predicted"/>
<reference evidence="1 2" key="1">
    <citation type="journal article" date="2018" name="Sci. Data">
        <title>The draft genome sequence of cork oak.</title>
        <authorList>
            <person name="Ramos A.M."/>
            <person name="Usie A."/>
            <person name="Barbosa P."/>
            <person name="Barros P.M."/>
            <person name="Capote T."/>
            <person name="Chaves I."/>
            <person name="Simoes F."/>
            <person name="Abreu I."/>
            <person name="Carrasquinho I."/>
            <person name="Faro C."/>
            <person name="Guimaraes J.B."/>
            <person name="Mendonca D."/>
            <person name="Nobrega F."/>
            <person name="Rodrigues L."/>
            <person name="Saibo N.J.M."/>
            <person name="Varela M.C."/>
            <person name="Egas C."/>
            <person name="Matos J."/>
            <person name="Miguel C.M."/>
            <person name="Oliveira M.M."/>
            <person name="Ricardo C.P."/>
            <person name="Goncalves S."/>
        </authorList>
    </citation>
    <scope>NUCLEOTIDE SEQUENCE [LARGE SCALE GENOMIC DNA]</scope>
    <source>
        <strain evidence="2">cv. HL8</strain>
    </source>
</reference>
<protein>
    <submittedName>
        <fullName evidence="1">Uncharacterized protein</fullName>
    </submittedName>
</protein>
<organism evidence="1 2">
    <name type="scientific">Quercus suber</name>
    <name type="common">Cork oak</name>
    <dbReference type="NCBI Taxonomy" id="58331"/>
    <lineage>
        <taxon>Eukaryota</taxon>
        <taxon>Viridiplantae</taxon>
        <taxon>Streptophyta</taxon>
        <taxon>Embryophyta</taxon>
        <taxon>Tracheophyta</taxon>
        <taxon>Spermatophyta</taxon>
        <taxon>Magnoliopsida</taxon>
        <taxon>eudicotyledons</taxon>
        <taxon>Gunneridae</taxon>
        <taxon>Pentapetalae</taxon>
        <taxon>rosids</taxon>
        <taxon>fabids</taxon>
        <taxon>Fagales</taxon>
        <taxon>Fagaceae</taxon>
        <taxon>Quercus</taxon>
    </lineage>
</organism>
<dbReference type="AlphaFoldDB" id="A0AAW0LX54"/>
<evidence type="ECO:0000313" key="2">
    <source>
        <dbReference type="Proteomes" id="UP000237347"/>
    </source>
</evidence>
<evidence type="ECO:0000313" key="1">
    <source>
        <dbReference type="EMBL" id="KAK7855925.1"/>
    </source>
</evidence>
<name>A0AAW0LX54_QUESU</name>
<keyword evidence="2" id="KW-1185">Reference proteome</keyword>
<dbReference type="Proteomes" id="UP000237347">
    <property type="component" value="Unassembled WGS sequence"/>
</dbReference>
<dbReference type="EMBL" id="PKMF04000041">
    <property type="protein sequence ID" value="KAK7855925.1"/>
    <property type="molecule type" value="Genomic_DNA"/>
</dbReference>
<gene>
    <name evidence="1" type="ORF">CFP56_025979</name>
</gene>
<sequence>MNVKSKATIIARAIKNVLISLEVMIVCALKDTIWKNLNVSPIDQLANHHSQFTSQLILLTGQDPAQ</sequence>
<accession>A0AAW0LX54</accession>